<organism evidence="2 3">
    <name type="scientific">Nonomuraea mangrovi</name>
    <dbReference type="NCBI Taxonomy" id="2316207"/>
    <lineage>
        <taxon>Bacteria</taxon>
        <taxon>Bacillati</taxon>
        <taxon>Actinomycetota</taxon>
        <taxon>Actinomycetes</taxon>
        <taxon>Streptosporangiales</taxon>
        <taxon>Streptosporangiaceae</taxon>
        <taxon>Nonomuraea</taxon>
    </lineage>
</organism>
<proteinExistence type="predicted"/>
<reference evidence="3" key="1">
    <citation type="journal article" date="2019" name="Int. J. Syst. Evol. Microbiol.">
        <title>The Global Catalogue of Microorganisms (GCM) 10K type strain sequencing project: providing services to taxonomists for standard genome sequencing and annotation.</title>
        <authorList>
            <consortium name="The Broad Institute Genomics Platform"/>
            <consortium name="The Broad Institute Genome Sequencing Center for Infectious Disease"/>
            <person name="Wu L."/>
            <person name="Ma J."/>
        </authorList>
    </citation>
    <scope>NUCLEOTIDE SEQUENCE [LARGE SCALE GENOMIC DNA]</scope>
    <source>
        <strain evidence="3">ICMP 6774ER</strain>
    </source>
</reference>
<dbReference type="EMBL" id="JBHUFV010000056">
    <property type="protein sequence ID" value="MFD1937296.1"/>
    <property type="molecule type" value="Genomic_DNA"/>
</dbReference>
<keyword evidence="1" id="KW-0812">Transmembrane</keyword>
<keyword evidence="1" id="KW-0472">Membrane</keyword>
<accession>A0ABW4T6G7</accession>
<keyword evidence="3" id="KW-1185">Reference proteome</keyword>
<evidence type="ECO:0000313" key="2">
    <source>
        <dbReference type="EMBL" id="MFD1937296.1"/>
    </source>
</evidence>
<name>A0ABW4T6G7_9ACTN</name>
<protein>
    <submittedName>
        <fullName evidence="2">Uncharacterized protein</fullName>
    </submittedName>
</protein>
<dbReference type="Proteomes" id="UP001597368">
    <property type="component" value="Unassembled WGS sequence"/>
</dbReference>
<feature type="transmembrane region" description="Helical" evidence="1">
    <location>
        <begin position="30"/>
        <end position="52"/>
    </location>
</feature>
<evidence type="ECO:0000313" key="3">
    <source>
        <dbReference type="Proteomes" id="UP001597368"/>
    </source>
</evidence>
<dbReference type="RefSeq" id="WP_379578342.1">
    <property type="nucleotide sequence ID" value="NZ_JBHUFV010000056.1"/>
</dbReference>
<evidence type="ECO:0000256" key="1">
    <source>
        <dbReference type="SAM" id="Phobius"/>
    </source>
</evidence>
<sequence length="204" mass="21932">MTDVPPPYRQDPRYGAYVPPPAPGQIRPRAWWIAVVWTVALLTAVSGVAGFASDLDSTLKELVPARSFAPGEPVTVTIDPADEPGLYLSSRRPVRFSCEIDGGGLSEPNGTQTVNEWELVHVIDVPEKGEYEVYCSAEEDAEARFGVGRLLTAAMGEIAGSVLVLLAVPGAGILFAIIMTIAILVRRSNARRNGDLLRSPHVRA</sequence>
<comment type="caution">
    <text evidence="2">The sequence shown here is derived from an EMBL/GenBank/DDBJ whole genome shotgun (WGS) entry which is preliminary data.</text>
</comment>
<keyword evidence="1" id="KW-1133">Transmembrane helix</keyword>
<gene>
    <name evidence="2" type="ORF">ACFSKW_38085</name>
</gene>
<feature type="transmembrane region" description="Helical" evidence="1">
    <location>
        <begin position="158"/>
        <end position="185"/>
    </location>
</feature>